<name>A0A8B8AML3_CRAVI</name>
<dbReference type="SUPFAM" id="SSF52540">
    <property type="entry name" value="P-loop containing nucleoside triphosphate hydrolases"/>
    <property type="match status" value="1"/>
</dbReference>
<evidence type="ECO:0000256" key="1">
    <source>
        <dbReference type="RuleBase" id="RU004560"/>
    </source>
</evidence>
<dbReference type="GO" id="GO:0005525">
    <property type="term" value="F:GTP binding"/>
    <property type="evidence" value="ECO:0007669"/>
    <property type="project" value="UniProtKB-KW"/>
</dbReference>
<organism evidence="3 4">
    <name type="scientific">Crassostrea virginica</name>
    <name type="common">Eastern oyster</name>
    <dbReference type="NCBI Taxonomy" id="6565"/>
    <lineage>
        <taxon>Eukaryota</taxon>
        <taxon>Metazoa</taxon>
        <taxon>Spiralia</taxon>
        <taxon>Lophotrochozoa</taxon>
        <taxon>Mollusca</taxon>
        <taxon>Bivalvia</taxon>
        <taxon>Autobranchia</taxon>
        <taxon>Pteriomorphia</taxon>
        <taxon>Ostreida</taxon>
        <taxon>Ostreoidea</taxon>
        <taxon>Ostreidae</taxon>
        <taxon>Crassostrea</taxon>
    </lineage>
</organism>
<dbReference type="KEGG" id="cvn:111102752"/>
<keyword evidence="1" id="KW-0547">Nucleotide-binding</keyword>
<dbReference type="Pfam" id="PF00735">
    <property type="entry name" value="Septin"/>
    <property type="match status" value="1"/>
</dbReference>
<dbReference type="InterPro" id="IPR027417">
    <property type="entry name" value="P-loop_NTPase"/>
</dbReference>
<dbReference type="Pfam" id="PF00041">
    <property type="entry name" value="fn3"/>
    <property type="match status" value="1"/>
</dbReference>
<evidence type="ECO:0000313" key="3">
    <source>
        <dbReference type="Proteomes" id="UP000694844"/>
    </source>
</evidence>
<evidence type="ECO:0000313" key="4">
    <source>
        <dbReference type="RefSeq" id="XP_022291324.1"/>
    </source>
</evidence>
<dbReference type="Proteomes" id="UP000694844">
    <property type="component" value="Chromosome 7"/>
</dbReference>
<gene>
    <name evidence="4" type="primary">LOC111102752</name>
</gene>
<proteinExistence type="inferred from homology"/>
<evidence type="ECO:0000259" key="2">
    <source>
        <dbReference type="PROSITE" id="PS50853"/>
    </source>
</evidence>
<dbReference type="GeneID" id="111102752"/>
<dbReference type="Gene3D" id="3.40.50.300">
    <property type="entry name" value="P-loop containing nucleotide triphosphate hydrolases"/>
    <property type="match status" value="1"/>
</dbReference>
<dbReference type="PROSITE" id="PS50853">
    <property type="entry name" value="FN3"/>
    <property type="match status" value="1"/>
</dbReference>
<accession>A0A8B8AML3</accession>
<dbReference type="CDD" id="cd00063">
    <property type="entry name" value="FN3"/>
    <property type="match status" value="1"/>
</dbReference>
<dbReference type="PANTHER" id="PTHR32046">
    <property type="entry name" value="G DOMAIN-CONTAINING PROTEIN"/>
    <property type="match status" value="1"/>
</dbReference>
<protein>
    <submittedName>
        <fullName evidence="4">Uncharacterized protein LOC111102752</fullName>
    </submittedName>
</protein>
<comment type="similarity">
    <text evidence="1">Belongs to the TRAFAC class TrmE-Era-EngA-EngB-Septin-like GTPase superfamily. Septin GTPase family.</text>
</comment>
<dbReference type="PANTHER" id="PTHR32046:SF14">
    <property type="match status" value="1"/>
</dbReference>
<keyword evidence="3" id="KW-1185">Reference proteome</keyword>
<dbReference type="InterPro" id="IPR003961">
    <property type="entry name" value="FN3_dom"/>
</dbReference>
<dbReference type="OrthoDB" id="6103492at2759"/>
<dbReference type="AlphaFoldDB" id="A0A8B8AML3"/>
<dbReference type="SMART" id="SM00060">
    <property type="entry name" value="FN3"/>
    <property type="match status" value="1"/>
</dbReference>
<reference evidence="4" key="1">
    <citation type="submission" date="2025-08" db="UniProtKB">
        <authorList>
            <consortium name="RefSeq"/>
        </authorList>
    </citation>
    <scope>IDENTIFICATION</scope>
    <source>
        <tissue evidence="4">Whole sample</tissue>
    </source>
</reference>
<sequence>MKTDKKCSSRSFNLIDEKVPGKPTAKEIHSDSVELFWDKPRNFADHFQVRFTLKNGDAKWKFAATNVENNSFVITGLMAHTEYVFQVRGVYGDQEGPYGPISNVIETQESSATTFLPFCQRLNKKSPSKYLLPVEENMRARNKNARTRQLHLGRPKDRDCDEKEKTIMLVGATGSGKSTLVDGIVNYVMGVSFEDPFRFTMVTLEDEEKKNDANQAHSQTEWITVYKIYPTKGSRLNYTLNIIDTPGFGDTRGIERDSAIVDQIRHLFSAKGDQGVLYIDAVCFIVKAPDARLTVVQKYIFSSIMSLFGKDIESNICTLITFADGAKAPVLASLKESKLPFGEKFQFNNSALFAENKDDTHLSLSPMFWDMGCKSFGNFFAYIFNLKTKSLSQTKNVLDEREQLKTIISSLRPQVSAGLSKISELRQQLDIFERYKNEIKDNKNFQYTVEETRHEKIDLPRGQHVTNCLQCNVTCHENCKIADDSRKKECWAMDSNGECRICTGNCIWSDHKNTPYTFKYITETVTKTYAEMKERYEQATGHTLTHEKYIKELTYDVDELFDVILTMMNEMNHCKTRLKEIALRPDPLSAVEHIDLMIQSEQSEKQPGYFNRIQMLEEMKRVALVDKDVEMFERNLKVTRQNIQTVVGKTFTTDVKVKRKRPGNVFTRGFQYVKNIF</sequence>
<keyword evidence="1" id="KW-0342">GTP-binding</keyword>
<dbReference type="InterPro" id="IPR013783">
    <property type="entry name" value="Ig-like_fold"/>
</dbReference>
<dbReference type="InterPro" id="IPR036116">
    <property type="entry name" value="FN3_sf"/>
</dbReference>
<dbReference type="InterPro" id="IPR030379">
    <property type="entry name" value="G_SEPTIN_dom"/>
</dbReference>
<dbReference type="RefSeq" id="XP_022291324.1">
    <property type="nucleotide sequence ID" value="XM_022435616.1"/>
</dbReference>
<dbReference type="Gene3D" id="2.60.40.10">
    <property type="entry name" value="Immunoglobulins"/>
    <property type="match status" value="1"/>
</dbReference>
<feature type="domain" description="Fibronectin type-III" evidence="2">
    <location>
        <begin position="19"/>
        <end position="110"/>
    </location>
</feature>
<dbReference type="SUPFAM" id="SSF49265">
    <property type="entry name" value="Fibronectin type III"/>
    <property type="match status" value="1"/>
</dbReference>